<dbReference type="EMBL" id="DSFP01000033">
    <property type="protein sequence ID" value="HEW45751.1"/>
    <property type="molecule type" value="Genomic_DNA"/>
</dbReference>
<dbReference type="Pfam" id="PF13344">
    <property type="entry name" value="Hydrolase_6"/>
    <property type="match status" value="1"/>
</dbReference>
<protein>
    <submittedName>
        <fullName evidence="1">HAD-IIA family hydrolase</fullName>
    </submittedName>
</protein>
<dbReference type="NCBIfam" id="TIGR01460">
    <property type="entry name" value="HAD-SF-IIA"/>
    <property type="match status" value="1"/>
</dbReference>
<dbReference type="InterPro" id="IPR023214">
    <property type="entry name" value="HAD_sf"/>
</dbReference>
<dbReference type="Pfam" id="PF13242">
    <property type="entry name" value="Hydrolase_like"/>
    <property type="match status" value="1"/>
</dbReference>
<dbReference type="GO" id="GO:0016791">
    <property type="term" value="F:phosphatase activity"/>
    <property type="evidence" value="ECO:0007669"/>
    <property type="project" value="TreeGrafter"/>
</dbReference>
<name>A0A7C2YVT4_9AQUI</name>
<dbReference type="PANTHER" id="PTHR19288:SF46">
    <property type="entry name" value="HALOACID DEHALOGENASE-LIKE HYDROLASE DOMAIN-CONTAINING PROTEIN 2"/>
    <property type="match status" value="1"/>
</dbReference>
<reference evidence="1" key="1">
    <citation type="journal article" date="2020" name="mSystems">
        <title>Genome- and Community-Level Interaction Insights into Carbon Utilization and Element Cycling Functions of Hydrothermarchaeota in Hydrothermal Sediment.</title>
        <authorList>
            <person name="Zhou Z."/>
            <person name="Liu Y."/>
            <person name="Xu W."/>
            <person name="Pan J."/>
            <person name="Luo Z.H."/>
            <person name="Li M."/>
        </authorList>
    </citation>
    <scope>NUCLEOTIDE SEQUENCE [LARGE SCALE GENOMIC DNA]</scope>
    <source>
        <strain evidence="1">SpSt-132</strain>
    </source>
</reference>
<proteinExistence type="predicted"/>
<accession>A0A7C2YVT4</accession>
<dbReference type="SUPFAM" id="SSF56784">
    <property type="entry name" value="HAD-like"/>
    <property type="match status" value="1"/>
</dbReference>
<dbReference type="AlphaFoldDB" id="A0A7C2YVT4"/>
<evidence type="ECO:0000313" key="1">
    <source>
        <dbReference type="EMBL" id="HEW45751.1"/>
    </source>
</evidence>
<dbReference type="PANTHER" id="PTHR19288">
    <property type="entry name" value="4-NITROPHENYLPHOSPHATASE-RELATED"/>
    <property type="match status" value="1"/>
</dbReference>
<dbReference type="GO" id="GO:0005737">
    <property type="term" value="C:cytoplasm"/>
    <property type="evidence" value="ECO:0007669"/>
    <property type="project" value="TreeGrafter"/>
</dbReference>
<dbReference type="InterPro" id="IPR006357">
    <property type="entry name" value="HAD-SF_hydro_IIA"/>
</dbReference>
<comment type="caution">
    <text evidence="1">The sequence shown here is derived from an EMBL/GenBank/DDBJ whole genome shotgun (WGS) entry which is preliminary data.</text>
</comment>
<sequence>MKKPILLLDLDGVLVKDKALNPFPDSHTFLKGIRGFNIPFRVVSNNSTRPPQKILEELRNKGIELREDEFISPLSILGDYLKENGKRRIFFIGMPVVKEYLVELGFEVVEDYRVDAVVIAQDRNIDFKKLKLATSAVFLSGAKIVPVNLSRIVKDDDGLYFPGAGSIAISIAHACNYKDAIPNLGKPSKEFIEHALKGLQGEEVYLVSDDIYTDLMGAKDLGIRTVFMTTGKYRDEELKKAHFSPDLIFNSLEDLLQHLHKAVLS</sequence>
<dbReference type="InterPro" id="IPR036412">
    <property type="entry name" value="HAD-like_sf"/>
</dbReference>
<gene>
    <name evidence="1" type="ORF">ENO47_03660</name>
</gene>
<keyword evidence="1" id="KW-0378">Hydrolase</keyword>
<dbReference type="Gene3D" id="3.40.50.1000">
    <property type="entry name" value="HAD superfamily/HAD-like"/>
    <property type="match status" value="2"/>
</dbReference>
<organism evidence="1">
    <name type="scientific">Hydrogenobacter sp</name>
    <dbReference type="NCBI Taxonomy" id="2152829"/>
    <lineage>
        <taxon>Bacteria</taxon>
        <taxon>Pseudomonadati</taxon>
        <taxon>Aquificota</taxon>
        <taxon>Aquificia</taxon>
        <taxon>Aquificales</taxon>
        <taxon>Aquificaceae</taxon>
        <taxon>Hydrogenobacter</taxon>
    </lineage>
</organism>